<name>A0A2S9J786_9SPHI</name>
<accession>A0A2S9J786</accession>
<dbReference type="EMBL" id="PVBQ01000003">
    <property type="protein sequence ID" value="PRD48632.1"/>
    <property type="molecule type" value="Genomic_DNA"/>
</dbReference>
<sequence>MGQIIVESMTKPSFLGIYYFIVYFYMLVTKIIYIVPTYFYLQKIYLIFWWISWNSDPDGDMGMGTDQAMKV</sequence>
<protein>
    <recommendedName>
        <fullName evidence="4">Transmembrane protein</fullName>
    </recommendedName>
</protein>
<evidence type="ECO:0008006" key="4">
    <source>
        <dbReference type="Google" id="ProtNLM"/>
    </source>
</evidence>
<keyword evidence="1" id="KW-1133">Transmembrane helix</keyword>
<keyword evidence="3" id="KW-1185">Reference proteome</keyword>
<gene>
    <name evidence="2" type="ORF">C5745_05385</name>
</gene>
<evidence type="ECO:0000313" key="2">
    <source>
        <dbReference type="EMBL" id="PRD48632.1"/>
    </source>
</evidence>
<proteinExistence type="predicted"/>
<evidence type="ECO:0000313" key="3">
    <source>
        <dbReference type="Proteomes" id="UP000239711"/>
    </source>
</evidence>
<feature type="transmembrane region" description="Helical" evidence="1">
    <location>
        <begin position="17"/>
        <end position="41"/>
    </location>
</feature>
<evidence type="ECO:0000256" key="1">
    <source>
        <dbReference type="SAM" id="Phobius"/>
    </source>
</evidence>
<keyword evidence="1" id="KW-0472">Membrane</keyword>
<keyword evidence="1" id="KW-0812">Transmembrane</keyword>
<comment type="caution">
    <text evidence="2">The sequence shown here is derived from an EMBL/GenBank/DDBJ whole genome shotgun (WGS) entry which is preliminary data.</text>
</comment>
<reference evidence="2 3" key="1">
    <citation type="submission" date="2018-02" db="EMBL/GenBank/DDBJ databases">
        <title>The draft genome of Sphingobacterium sp. 5JN-11.</title>
        <authorList>
            <person name="Liu L."/>
            <person name="Li L."/>
            <person name="Liang L."/>
            <person name="Zhang X."/>
            <person name="Wang T."/>
        </authorList>
    </citation>
    <scope>NUCLEOTIDE SEQUENCE [LARGE SCALE GENOMIC DNA]</scope>
    <source>
        <strain evidence="2 3">5JN-11</strain>
    </source>
</reference>
<dbReference type="Proteomes" id="UP000239711">
    <property type="component" value="Unassembled WGS sequence"/>
</dbReference>
<dbReference type="AlphaFoldDB" id="A0A2S9J786"/>
<organism evidence="2 3">
    <name type="scientific">Sphingobacterium haloxyli</name>
    <dbReference type="NCBI Taxonomy" id="2100533"/>
    <lineage>
        <taxon>Bacteria</taxon>
        <taxon>Pseudomonadati</taxon>
        <taxon>Bacteroidota</taxon>
        <taxon>Sphingobacteriia</taxon>
        <taxon>Sphingobacteriales</taxon>
        <taxon>Sphingobacteriaceae</taxon>
        <taxon>Sphingobacterium</taxon>
    </lineage>
</organism>